<evidence type="ECO:0000256" key="1">
    <source>
        <dbReference type="ARBA" id="ARBA00010141"/>
    </source>
</evidence>
<dbReference type="GO" id="GO:0016616">
    <property type="term" value="F:oxidoreductase activity, acting on the CH-OH group of donors, NAD or NADP as acceptor"/>
    <property type="evidence" value="ECO:0007669"/>
    <property type="project" value="InterPro"/>
</dbReference>
<dbReference type="PRINTS" id="PR00732">
    <property type="entry name" value="GLHYDRLASE4"/>
</dbReference>
<dbReference type="InterPro" id="IPR022616">
    <property type="entry name" value="Glyco_hydro_4_C"/>
</dbReference>
<proteinExistence type="inferred from homology"/>
<evidence type="ECO:0000313" key="13">
    <source>
        <dbReference type="EMBL" id="GCE06833.1"/>
    </source>
</evidence>
<dbReference type="RefSeq" id="WP_126597727.1">
    <property type="nucleotide sequence ID" value="NZ_BIFQ01000001.1"/>
</dbReference>
<dbReference type="SUPFAM" id="SSF51735">
    <property type="entry name" value="NAD(P)-binding Rossmann-fold domains"/>
    <property type="match status" value="1"/>
</dbReference>
<keyword evidence="4 11" id="KW-0520">NAD</keyword>
<feature type="binding site" evidence="8">
    <location>
        <position position="107"/>
    </location>
    <ligand>
        <name>substrate</name>
    </ligand>
</feature>
<dbReference type="InterPro" id="IPR001088">
    <property type="entry name" value="Glyco_hydro_4"/>
</dbReference>
<dbReference type="Proteomes" id="UP000287224">
    <property type="component" value="Unassembled WGS sequence"/>
</dbReference>
<comment type="caution">
    <text evidence="13">The sequence shown here is derived from an EMBL/GenBank/DDBJ whole genome shotgun (WGS) entry which is preliminary data.</text>
</comment>
<keyword evidence="3 11" id="KW-0378">Hydrolase</keyword>
<dbReference type="Gene3D" id="3.90.110.10">
    <property type="entry name" value="Lactate dehydrogenase/glycoside hydrolase, family 4, C-terminal"/>
    <property type="match status" value="1"/>
</dbReference>
<keyword evidence="14" id="KW-1185">Reference proteome</keyword>
<reference evidence="14" key="1">
    <citation type="submission" date="2018-12" db="EMBL/GenBank/DDBJ databases">
        <title>Tengunoibacter tsumagoiensis gen. nov., sp. nov., Dictyobacter kobayashii sp. nov., D. alpinus sp. nov., and D. joshuensis sp. nov. and description of Dictyobacteraceae fam. nov. within the order Ktedonobacterales isolated from Tengu-no-mugimeshi.</title>
        <authorList>
            <person name="Wang C.M."/>
            <person name="Zheng Y."/>
            <person name="Sakai Y."/>
            <person name="Toyoda A."/>
            <person name="Minakuchi Y."/>
            <person name="Abe K."/>
            <person name="Yokota A."/>
            <person name="Yabe S."/>
        </authorList>
    </citation>
    <scope>NUCLEOTIDE SEQUENCE [LARGE SCALE GENOMIC DNA]</scope>
    <source>
        <strain evidence="14">S-27</strain>
    </source>
</reference>
<evidence type="ECO:0000256" key="10">
    <source>
        <dbReference type="PIRSR" id="PIRSR601088-4"/>
    </source>
</evidence>
<sequence>MIAQNYLENNATPPNHHAKIAIIGGGSLHCSGFIQNLIQHPNTLRGCQITLMDIDEERLNLTYTLASKLLQQADTGIQIEKTTSQEEAIEDASFVLITFRTGGLRARVIDEKLPLRHNLIGQDTVGAGGFFYALRTAPVIAGIAAEIEKLAPKAFLLNYTSPSNIVTEAISHASGIRAIGMEDYPYPETDLILKRTGIGAEPKKRIHPRKVGLSHGNWTTAIWRDGENILPAAIKWYEDFLQSNPDMNEENYPTILLARLATQYGAIPSYYMHYYYYSDIVLDYQRQRKQTPTETLIERLPQLLASYQREASNDHPDVSQIINFPGDLGLSGRALSVMRSILDDTGEEWVLNVPNNGSINFLADDRVVELPCRVDARGATPLTQKDGGLSLDQRGLIAALAEYEGATARVALWGTRKDAIKALAANPLVWSYNKAEKVYDDLAMAHKQYLPKRLLN</sequence>
<evidence type="ECO:0000256" key="7">
    <source>
        <dbReference type="PIRSR" id="PIRSR601088-1"/>
    </source>
</evidence>
<comment type="cofactor">
    <cofactor evidence="11">
        <name>NAD(+)</name>
        <dbReference type="ChEBI" id="CHEBI:57540"/>
    </cofactor>
    <text evidence="11">Binds 1 NAD(+) per subunit.</text>
</comment>
<dbReference type="InterPro" id="IPR036291">
    <property type="entry name" value="NAD(P)-bd_dom_sf"/>
</dbReference>
<protein>
    <submittedName>
        <fullName evidence="13">6-phospho-beta-glucosidase</fullName>
    </submittedName>
</protein>
<dbReference type="PANTHER" id="PTHR32092">
    <property type="entry name" value="6-PHOSPHO-BETA-GLUCOSIDASE-RELATED"/>
    <property type="match status" value="1"/>
</dbReference>
<dbReference type="PANTHER" id="PTHR32092:SF5">
    <property type="entry name" value="6-PHOSPHO-BETA-GLUCOSIDASE"/>
    <property type="match status" value="1"/>
</dbReference>
<dbReference type="SUPFAM" id="SSF56327">
    <property type="entry name" value="LDH C-terminal domain-like"/>
    <property type="match status" value="1"/>
</dbReference>
<evidence type="ECO:0000256" key="3">
    <source>
        <dbReference type="ARBA" id="ARBA00022801"/>
    </source>
</evidence>
<feature type="site" description="Increases basicity of active site Tyr" evidence="10">
    <location>
        <position position="123"/>
    </location>
</feature>
<keyword evidence="9" id="KW-0533">Nickel</keyword>
<organism evidence="13 14">
    <name type="scientific">Dictyobacter aurantiacus</name>
    <dbReference type="NCBI Taxonomy" id="1936993"/>
    <lineage>
        <taxon>Bacteria</taxon>
        <taxon>Bacillati</taxon>
        <taxon>Chloroflexota</taxon>
        <taxon>Ktedonobacteria</taxon>
        <taxon>Ktedonobacterales</taxon>
        <taxon>Dictyobacteraceae</taxon>
        <taxon>Dictyobacter</taxon>
    </lineage>
</organism>
<evidence type="ECO:0000256" key="6">
    <source>
        <dbReference type="ARBA" id="ARBA00023295"/>
    </source>
</evidence>
<evidence type="ECO:0000256" key="4">
    <source>
        <dbReference type="ARBA" id="ARBA00023027"/>
    </source>
</evidence>
<gene>
    <name evidence="13" type="ORF">KDAU_41620</name>
</gene>
<evidence type="ECO:0000259" key="12">
    <source>
        <dbReference type="Pfam" id="PF11975"/>
    </source>
</evidence>
<keyword evidence="9" id="KW-0170">Cobalt</keyword>
<dbReference type="EMBL" id="BIFQ01000001">
    <property type="protein sequence ID" value="GCE06833.1"/>
    <property type="molecule type" value="Genomic_DNA"/>
</dbReference>
<dbReference type="Pfam" id="PF02056">
    <property type="entry name" value="Glyco_hydro_4"/>
    <property type="match status" value="1"/>
</dbReference>
<dbReference type="GO" id="GO:0004553">
    <property type="term" value="F:hydrolase activity, hydrolyzing O-glycosyl compounds"/>
    <property type="evidence" value="ECO:0007669"/>
    <property type="project" value="InterPro"/>
</dbReference>
<evidence type="ECO:0000256" key="2">
    <source>
        <dbReference type="ARBA" id="ARBA00022723"/>
    </source>
</evidence>
<feature type="binding site" evidence="9">
    <location>
        <position position="215"/>
    </location>
    <ligand>
        <name>Mn(2+)</name>
        <dbReference type="ChEBI" id="CHEBI:29035"/>
    </ligand>
</feature>
<name>A0A401ZJ12_9CHLR</name>
<dbReference type="AlphaFoldDB" id="A0A401ZJ12"/>
<feature type="active site" description="Proton acceptor" evidence="7">
    <location>
        <position position="271"/>
    </location>
</feature>
<dbReference type="Gene3D" id="3.40.50.720">
    <property type="entry name" value="NAD(P)-binding Rossmann-like Domain"/>
    <property type="match status" value="1"/>
</dbReference>
<accession>A0A401ZJ12</accession>
<evidence type="ECO:0000256" key="9">
    <source>
        <dbReference type="PIRSR" id="PIRSR601088-3"/>
    </source>
</evidence>
<evidence type="ECO:0000256" key="8">
    <source>
        <dbReference type="PIRSR" id="PIRSR601088-2"/>
    </source>
</evidence>
<comment type="similarity">
    <text evidence="1 11">Belongs to the glycosyl hydrolase 4 family.</text>
</comment>
<keyword evidence="2 9" id="KW-0479">Metal-binding</keyword>
<dbReference type="GO" id="GO:0046872">
    <property type="term" value="F:metal ion binding"/>
    <property type="evidence" value="ECO:0007669"/>
    <property type="project" value="UniProtKB-KW"/>
</dbReference>
<feature type="domain" description="Glycosyl hydrolase family 4 C-terminal" evidence="12">
    <location>
        <begin position="211"/>
        <end position="429"/>
    </location>
</feature>
<keyword evidence="6 11" id="KW-0326">Glycosidase</keyword>
<keyword evidence="9" id="KW-0408">Iron</keyword>
<dbReference type="InterPro" id="IPR015955">
    <property type="entry name" value="Lactate_DH/Glyco_Ohase_4_C"/>
</dbReference>
<dbReference type="OrthoDB" id="9808275at2"/>
<evidence type="ECO:0000256" key="11">
    <source>
        <dbReference type="RuleBase" id="RU361152"/>
    </source>
</evidence>
<dbReference type="Pfam" id="PF11975">
    <property type="entry name" value="Glyco_hydro_4C"/>
    <property type="match status" value="1"/>
</dbReference>
<feature type="active site" description="Proton donor" evidence="7">
    <location>
        <position position="183"/>
    </location>
</feature>
<evidence type="ECO:0000256" key="5">
    <source>
        <dbReference type="ARBA" id="ARBA00023211"/>
    </source>
</evidence>
<dbReference type="GO" id="GO:0005975">
    <property type="term" value="P:carbohydrate metabolic process"/>
    <property type="evidence" value="ECO:0007669"/>
    <property type="project" value="InterPro"/>
</dbReference>
<evidence type="ECO:0000313" key="14">
    <source>
        <dbReference type="Proteomes" id="UP000287224"/>
    </source>
</evidence>
<keyword evidence="5 9" id="KW-0464">Manganese</keyword>